<proteinExistence type="predicted"/>
<gene>
    <name evidence="1" type="ORF">J3359_05620</name>
</gene>
<dbReference type="AlphaFoldDB" id="A0A975H7Q1"/>
<dbReference type="EMBL" id="CP071869">
    <property type="protein sequence ID" value="QTE23746.1"/>
    <property type="molecule type" value="Genomic_DNA"/>
</dbReference>
<reference evidence="1 2" key="1">
    <citation type="submission" date="2021-03" db="EMBL/GenBank/DDBJ databases">
        <title>Complete genome of Polaribacter_sp.SM13.</title>
        <authorList>
            <person name="Jeong S.W."/>
            <person name="Bae J.W."/>
        </authorList>
    </citation>
    <scope>NUCLEOTIDE SEQUENCE [LARGE SCALE GENOMIC DNA]</scope>
    <source>
        <strain evidence="1 2">SM13</strain>
    </source>
</reference>
<organism evidence="1 2">
    <name type="scientific">Polaribacter cellanae</name>
    <dbReference type="NCBI Taxonomy" id="2818493"/>
    <lineage>
        <taxon>Bacteria</taxon>
        <taxon>Pseudomonadati</taxon>
        <taxon>Bacteroidota</taxon>
        <taxon>Flavobacteriia</taxon>
        <taxon>Flavobacteriales</taxon>
        <taxon>Flavobacteriaceae</taxon>
    </lineage>
</organism>
<evidence type="ECO:0000313" key="2">
    <source>
        <dbReference type="Proteomes" id="UP000663920"/>
    </source>
</evidence>
<dbReference type="Proteomes" id="UP000663920">
    <property type="component" value="Chromosome"/>
</dbReference>
<dbReference type="KEGG" id="pcea:J3359_05620"/>
<evidence type="ECO:0000313" key="1">
    <source>
        <dbReference type="EMBL" id="QTE23746.1"/>
    </source>
</evidence>
<dbReference type="PROSITE" id="PS51257">
    <property type="entry name" value="PROKAR_LIPOPROTEIN"/>
    <property type="match status" value="1"/>
</dbReference>
<keyword evidence="2" id="KW-1185">Reference proteome</keyword>
<accession>A0A975H7Q1</accession>
<name>A0A975H7Q1_9FLAO</name>
<sequence>MKYFLFICSILLIISCKTEKEKTKKPSFLIGKWIRLNDKKGNKTYENWNTNFTGLGYTLKGKDTTFKEILSIVSINNTLNLKVAGVNETPTLFIFTSQTDSSFTAENPKNKFPKKIKYYLENEQLKAVVSNDDFSINFVFESVK</sequence>
<dbReference type="RefSeq" id="WP_208079745.1">
    <property type="nucleotide sequence ID" value="NZ_CP071869.1"/>
</dbReference>
<protein>
    <submittedName>
        <fullName evidence="1">Uncharacterized protein</fullName>
    </submittedName>
</protein>